<name>A0A166ERS0_9AGAM</name>
<proteinExistence type="predicted"/>
<gene>
    <name evidence="2" type="ORF">FIBSPDRAFT_866559</name>
</gene>
<reference evidence="2 3" key="1">
    <citation type="journal article" date="2016" name="Mol. Biol. Evol.">
        <title>Comparative Genomics of Early-Diverging Mushroom-Forming Fungi Provides Insights into the Origins of Lignocellulose Decay Capabilities.</title>
        <authorList>
            <person name="Nagy L.G."/>
            <person name="Riley R."/>
            <person name="Tritt A."/>
            <person name="Adam C."/>
            <person name="Daum C."/>
            <person name="Floudas D."/>
            <person name="Sun H."/>
            <person name="Yadav J.S."/>
            <person name="Pangilinan J."/>
            <person name="Larsson K.H."/>
            <person name="Matsuura K."/>
            <person name="Barry K."/>
            <person name="Labutti K."/>
            <person name="Kuo R."/>
            <person name="Ohm R.A."/>
            <person name="Bhattacharya S.S."/>
            <person name="Shirouzu T."/>
            <person name="Yoshinaga Y."/>
            <person name="Martin F.M."/>
            <person name="Grigoriev I.V."/>
            <person name="Hibbett D.S."/>
        </authorList>
    </citation>
    <scope>NUCLEOTIDE SEQUENCE [LARGE SCALE GENOMIC DNA]</scope>
    <source>
        <strain evidence="2 3">CBS 109695</strain>
    </source>
</reference>
<dbReference type="AlphaFoldDB" id="A0A166ERS0"/>
<keyword evidence="1" id="KW-0812">Transmembrane</keyword>
<evidence type="ECO:0000256" key="1">
    <source>
        <dbReference type="SAM" id="Phobius"/>
    </source>
</evidence>
<protein>
    <submittedName>
        <fullName evidence="2">Uncharacterized protein</fullName>
    </submittedName>
</protein>
<dbReference type="EMBL" id="KV417598">
    <property type="protein sequence ID" value="KZP16043.1"/>
    <property type="molecule type" value="Genomic_DNA"/>
</dbReference>
<accession>A0A166ERS0</accession>
<keyword evidence="3" id="KW-1185">Reference proteome</keyword>
<feature type="transmembrane region" description="Helical" evidence="1">
    <location>
        <begin position="15"/>
        <end position="36"/>
    </location>
</feature>
<sequence length="68" mass="7878">MHIRTNTTHARTTSLIPPFILFFFIGFRFIGLFLCITTPSPLRYCHIVYLLLSAPGLIPQTRFDFGYL</sequence>
<dbReference type="Proteomes" id="UP000076532">
    <property type="component" value="Unassembled WGS sequence"/>
</dbReference>
<evidence type="ECO:0000313" key="3">
    <source>
        <dbReference type="Proteomes" id="UP000076532"/>
    </source>
</evidence>
<organism evidence="2 3">
    <name type="scientific">Athelia psychrophila</name>
    <dbReference type="NCBI Taxonomy" id="1759441"/>
    <lineage>
        <taxon>Eukaryota</taxon>
        <taxon>Fungi</taxon>
        <taxon>Dikarya</taxon>
        <taxon>Basidiomycota</taxon>
        <taxon>Agaricomycotina</taxon>
        <taxon>Agaricomycetes</taxon>
        <taxon>Agaricomycetidae</taxon>
        <taxon>Atheliales</taxon>
        <taxon>Atheliaceae</taxon>
        <taxon>Athelia</taxon>
    </lineage>
</organism>
<keyword evidence="1" id="KW-0472">Membrane</keyword>
<evidence type="ECO:0000313" key="2">
    <source>
        <dbReference type="EMBL" id="KZP16043.1"/>
    </source>
</evidence>
<keyword evidence="1" id="KW-1133">Transmembrane helix</keyword>